<dbReference type="Proteomes" id="UP001163166">
    <property type="component" value="Chromosome"/>
</dbReference>
<feature type="compositionally biased region" description="Basic and acidic residues" evidence="2">
    <location>
        <begin position="317"/>
        <end position="355"/>
    </location>
</feature>
<feature type="coiled-coil region" evidence="1">
    <location>
        <begin position="423"/>
        <end position="454"/>
    </location>
</feature>
<keyword evidence="1" id="KW-0175">Coiled coil</keyword>
<dbReference type="PANTHER" id="PTHR37508">
    <property type="entry name" value="TRANSMEMBRANE PROTEIN"/>
    <property type="match status" value="1"/>
</dbReference>
<proteinExistence type="predicted"/>
<organism evidence="3 4">
    <name type="scientific">Rhodopseudomonas palustris</name>
    <dbReference type="NCBI Taxonomy" id="1076"/>
    <lineage>
        <taxon>Bacteria</taxon>
        <taxon>Pseudomonadati</taxon>
        <taxon>Pseudomonadota</taxon>
        <taxon>Alphaproteobacteria</taxon>
        <taxon>Hyphomicrobiales</taxon>
        <taxon>Nitrobacteraceae</taxon>
        <taxon>Rhodopseudomonas</taxon>
    </lineage>
</organism>
<gene>
    <name evidence="3" type="ORF">KQX62_08150</name>
</gene>
<protein>
    <submittedName>
        <fullName evidence="3">Tyrosyl-tRNA deacylase</fullName>
    </submittedName>
</protein>
<dbReference type="EMBL" id="CP076676">
    <property type="protein sequence ID" value="UYO41250.1"/>
    <property type="molecule type" value="Genomic_DNA"/>
</dbReference>
<feature type="coiled-coil region" evidence="1">
    <location>
        <begin position="202"/>
        <end position="243"/>
    </location>
</feature>
<evidence type="ECO:0000256" key="1">
    <source>
        <dbReference type="SAM" id="Coils"/>
    </source>
</evidence>
<evidence type="ECO:0000256" key="2">
    <source>
        <dbReference type="SAM" id="MobiDB-lite"/>
    </source>
</evidence>
<reference evidence="3" key="1">
    <citation type="journal article" date="2022" name="Biol. Control">
        <title>In silico genomic analysis of Rhodopseudomonas palustris strains revealed potential biocontrol agents and crop yield enhancers.</title>
        <authorList>
            <person name="Surachat K."/>
            <person name="Kantachote D."/>
            <person name="Deachamag P."/>
            <person name="Wonglapsuwan M."/>
        </authorList>
    </citation>
    <scope>NUCLEOTIDE SEQUENCE</scope>
    <source>
        <strain evidence="3">TLS06</strain>
    </source>
</reference>
<dbReference type="AlphaFoldDB" id="A0AAX3E4G9"/>
<name>A0AAX3E4G9_RHOPL</name>
<feature type="region of interest" description="Disordered" evidence="2">
    <location>
        <begin position="317"/>
        <end position="367"/>
    </location>
</feature>
<dbReference type="RefSeq" id="WP_264076029.1">
    <property type="nucleotide sequence ID" value="NZ_CP076676.1"/>
</dbReference>
<sequence length="628" mass="68056">MPDPVAFESRAARIAGAIESKVKKMRALTPLSLPDRNSPLVKDYVDKIEGTYDVSRARVDTDNAIDLLYIAYNTTPQEEGAIRVKISGIMDKLTVAQGDSERTMGDAMRTADNVVSLLNAAFPDWLDAKEAGAADSIKAFAEKDLRELANDIKAKATAIKVKLLAVAATYDQIIADTAAASQDSEKALGSRLKDQQVIQKEIAEAQADRDQVDSLVKDLQEEARKFEAKARDYESRANTAEQRAFIMQIVKIGAQVLSAAIPPIAMIAGAAATGGTSLIAGAALGAAAPKPSEPAKPDATAEVIKTKTEISEKKKELDLAEKKTAESKEKVEGLRKDLQKAQEADGKPAETDPAKETVTQPGDGQEVKALKERLTTAKTELASDEKKYQTLLGALSGLQASLSALASGLGELSQEQKDQAAGLREAQMRMLDKAEAYEKERREQAAKLVKINALLKGKRTQEETIQLAVKSLNISISALKRTKEIIEEIAFFFKSFADFMEQVGEEANSRLELIDKVAASSTIGKNRLELLARSTDEFFICQSGEWHAAWLVSETFNASFAGGRKKLNELSGNYITGDQLAAYLQKAAVQLKQIADARQAAAQARLVDLEHYRKILRDDATGGDLKTA</sequence>
<evidence type="ECO:0000313" key="4">
    <source>
        <dbReference type="Proteomes" id="UP001163166"/>
    </source>
</evidence>
<evidence type="ECO:0000313" key="3">
    <source>
        <dbReference type="EMBL" id="UYO41250.1"/>
    </source>
</evidence>
<accession>A0AAX3E4G9</accession>
<dbReference type="PANTHER" id="PTHR37508:SF1">
    <property type="entry name" value="TRANSMEMBRANE PROTEIN"/>
    <property type="match status" value="1"/>
</dbReference>